<proteinExistence type="predicted"/>
<dbReference type="AlphaFoldDB" id="A0A2C5YLM0"/>
<evidence type="ECO:0000313" key="2">
    <source>
        <dbReference type="Proteomes" id="UP000224854"/>
    </source>
</evidence>
<organism evidence="1 2">
    <name type="scientific">Ophiocordyceps australis</name>
    <dbReference type="NCBI Taxonomy" id="1399860"/>
    <lineage>
        <taxon>Eukaryota</taxon>
        <taxon>Fungi</taxon>
        <taxon>Dikarya</taxon>
        <taxon>Ascomycota</taxon>
        <taxon>Pezizomycotina</taxon>
        <taxon>Sordariomycetes</taxon>
        <taxon>Hypocreomycetidae</taxon>
        <taxon>Hypocreales</taxon>
        <taxon>Ophiocordycipitaceae</taxon>
        <taxon>Ophiocordyceps</taxon>
    </lineage>
</organism>
<name>A0A2C5YLM0_9HYPO</name>
<accession>A0A2C5YLM0</accession>
<sequence>MSANCRLTPIRVRGKRKIAASSPGPAAKMRRSLSAVLSARSHRQRITLESLPFEILESILLYCLNPLFPRASPIIGVKLSRRSTLLRLFVWAFRDTWDYGFSGNGTSESRLPGLECPGDPYLQTCMLQLARVDMEFILQAQQVWADRYAWRQQDSVRVTDDGLIDRSSHFNVGRAFEHDYSQASQCLLNKQGSFVFQCGSWNVHPHTSLPIGLVTGPWDEEQTKRLLWLVRGGILTNTPLQDNITSETWLSLLENLLFQSHTPNLVVANCLLPVRFMFPRLPPLPQNLVQRCLAETIRRLQPPMSAQNSTQQLDLLIWLWHLLRDVFSQDDCLLESPDLALDIMNFEPPAFSTGF</sequence>
<comment type="caution">
    <text evidence="1">The sequence shown here is derived from an EMBL/GenBank/DDBJ whole genome shotgun (WGS) entry which is preliminary data.</text>
</comment>
<reference evidence="1 2" key="1">
    <citation type="submission" date="2017-06" db="EMBL/GenBank/DDBJ databases">
        <title>Ant-infecting Ophiocordyceps genomes reveal a high diversity of potential behavioral manipulation genes and a possible major role for enterotoxins.</title>
        <authorList>
            <person name="De Bekker C."/>
            <person name="Evans H.C."/>
            <person name="Brachmann A."/>
            <person name="Hughes D.P."/>
        </authorList>
    </citation>
    <scope>NUCLEOTIDE SEQUENCE [LARGE SCALE GENOMIC DNA]</scope>
    <source>
        <strain evidence="1 2">1348a</strain>
    </source>
</reference>
<evidence type="ECO:0000313" key="1">
    <source>
        <dbReference type="EMBL" id="PHH67811.1"/>
    </source>
</evidence>
<dbReference type="OrthoDB" id="4167490at2759"/>
<gene>
    <name evidence="1" type="ORF">CDD82_1105</name>
</gene>
<dbReference type="Proteomes" id="UP000224854">
    <property type="component" value="Unassembled WGS sequence"/>
</dbReference>
<dbReference type="EMBL" id="NJEU01001304">
    <property type="protein sequence ID" value="PHH67811.1"/>
    <property type="molecule type" value="Genomic_DNA"/>
</dbReference>
<protein>
    <submittedName>
        <fullName evidence="1">Uncharacterized protein</fullName>
    </submittedName>
</protein>
<keyword evidence="2" id="KW-1185">Reference proteome</keyword>